<protein>
    <submittedName>
        <fullName evidence="3">Uncharacterized protein</fullName>
    </submittedName>
</protein>
<proteinExistence type="predicted"/>
<keyword evidence="2" id="KW-1133">Transmembrane helix</keyword>
<sequence>MSWTFGSSSGNKTDNYYENKVHKWGNSSSFNIQLLGCVWGQVDVDSGIDFGCNEIDSGDYNTAYWYKQAECRRAQVAYSISPANDTCNQSNMFDAFVTRSGLVQFAMALNGNINDGDADGDENAGGSNDNNVENNEQRRDLSSKRFPITYDDVYDLPISCMEDDYGYYETIGCASDGSFTVDQFEDAYCTQYRQTTNQLSDVNSLLHQLNCVNIYQDELYDTMSVSGTCSPINHATCAEAYGKKWKTHTSRKHRSRKIGFPRLKNPQKYQVGSTMLGISAFLIFLIVVNNRQKRSVAAEIRRRNREQREREEREREMAARKRGLIFRLFSRSWGTTDDTRSTS</sequence>
<accession>A0A7S2JRX3</accession>
<organism evidence="3">
    <name type="scientific">Leptocylindrus danicus</name>
    <dbReference type="NCBI Taxonomy" id="163516"/>
    <lineage>
        <taxon>Eukaryota</taxon>
        <taxon>Sar</taxon>
        <taxon>Stramenopiles</taxon>
        <taxon>Ochrophyta</taxon>
        <taxon>Bacillariophyta</taxon>
        <taxon>Coscinodiscophyceae</taxon>
        <taxon>Chaetocerotophycidae</taxon>
        <taxon>Leptocylindrales</taxon>
        <taxon>Leptocylindraceae</taxon>
        <taxon>Leptocylindrus</taxon>
    </lineage>
</organism>
<feature type="region of interest" description="Disordered" evidence="1">
    <location>
        <begin position="116"/>
        <end position="140"/>
    </location>
</feature>
<reference evidence="3" key="1">
    <citation type="submission" date="2021-01" db="EMBL/GenBank/DDBJ databases">
        <authorList>
            <person name="Corre E."/>
            <person name="Pelletier E."/>
            <person name="Niang G."/>
            <person name="Scheremetjew M."/>
            <person name="Finn R."/>
            <person name="Kale V."/>
            <person name="Holt S."/>
            <person name="Cochrane G."/>
            <person name="Meng A."/>
            <person name="Brown T."/>
            <person name="Cohen L."/>
        </authorList>
    </citation>
    <scope>NUCLEOTIDE SEQUENCE</scope>
    <source>
        <strain evidence="3">B650</strain>
    </source>
</reference>
<evidence type="ECO:0000256" key="1">
    <source>
        <dbReference type="SAM" id="MobiDB-lite"/>
    </source>
</evidence>
<keyword evidence="2" id="KW-0812">Transmembrane</keyword>
<dbReference type="AlphaFoldDB" id="A0A7S2JRX3"/>
<dbReference type="EMBL" id="HBGY01000403">
    <property type="protein sequence ID" value="CAD9554658.1"/>
    <property type="molecule type" value="Transcribed_RNA"/>
</dbReference>
<gene>
    <name evidence="3" type="ORF">LDAN0321_LOCUS265</name>
</gene>
<name>A0A7S2JRX3_9STRA</name>
<evidence type="ECO:0000313" key="3">
    <source>
        <dbReference type="EMBL" id="CAD9554658.1"/>
    </source>
</evidence>
<keyword evidence="2" id="KW-0472">Membrane</keyword>
<evidence type="ECO:0000256" key="2">
    <source>
        <dbReference type="SAM" id="Phobius"/>
    </source>
</evidence>
<feature type="transmembrane region" description="Helical" evidence="2">
    <location>
        <begin position="269"/>
        <end position="288"/>
    </location>
</feature>